<name>A0A0J8B1T5_BETVV</name>
<dbReference type="Gramene" id="KMS93858">
    <property type="protein sequence ID" value="KMS93858"/>
    <property type="gene ID" value="BVRB_027220"/>
</dbReference>
<keyword evidence="1" id="KW-0812">Transmembrane</keyword>
<keyword evidence="1" id="KW-0472">Membrane</keyword>
<reference evidence="2 3" key="1">
    <citation type="journal article" date="2014" name="Nature">
        <title>The genome of the recently domesticated crop plant sugar beet (Beta vulgaris).</title>
        <authorList>
            <person name="Dohm J.C."/>
            <person name="Minoche A.E."/>
            <person name="Holtgrawe D."/>
            <person name="Capella-Gutierrez S."/>
            <person name="Zakrzewski F."/>
            <person name="Tafer H."/>
            <person name="Rupp O."/>
            <person name="Sorensen T.R."/>
            <person name="Stracke R."/>
            <person name="Reinhardt R."/>
            <person name="Goesmann A."/>
            <person name="Kraft T."/>
            <person name="Schulz B."/>
            <person name="Stadler P.F."/>
            <person name="Schmidt T."/>
            <person name="Gabaldon T."/>
            <person name="Lehrach H."/>
            <person name="Weisshaar B."/>
            <person name="Himmelbauer H."/>
        </authorList>
    </citation>
    <scope>NUCLEOTIDE SEQUENCE [LARGE SCALE GENOMIC DNA]</scope>
    <source>
        <tissue evidence="2">Taproot</tissue>
    </source>
</reference>
<dbReference type="AlphaFoldDB" id="A0A0J8B1T5"/>
<accession>A0A0J8B1T5</accession>
<feature type="transmembrane region" description="Helical" evidence="1">
    <location>
        <begin position="64"/>
        <end position="92"/>
    </location>
</feature>
<proteinExistence type="predicted"/>
<evidence type="ECO:0000313" key="3">
    <source>
        <dbReference type="Proteomes" id="UP000035740"/>
    </source>
</evidence>
<gene>
    <name evidence="2" type="ORF">BVRB_027220</name>
</gene>
<feature type="transmembrane region" description="Helical" evidence="1">
    <location>
        <begin position="33"/>
        <end position="52"/>
    </location>
</feature>
<dbReference type="EMBL" id="KQ098296">
    <property type="protein sequence ID" value="KMS93858.1"/>
    <property type="molecule type" value="Genomic_DNA"/>
</dbReference>
<protein>
    <submittedName>
        <fullName evidence="2">Uncharacterized protein</fullName>
    </submittedName>
</protein>
<dbReference type="Proteomes" id="UP000035740">
    <property type="component" value="Unassembled WGS sequence"/>
</dbReference>
<sequence>MADVGSLDEVVIRVPASAARDKRTLLKFVSESFHVKLDVIIVILSAVIAVLWRHRVANAGMLAVLDILFGLSDWTALFASLTFLPCILMMQAIRSIKFQLYLAAIAILASIQIVKKHYGTPFVPSRNRNTRLAVSGVWAWVSVFTLLESIKTGLESQPVFLTTSLCSLALLASVKSLLRSRPASDYSSIENIDNPQ</sequence>
<evidence type="ECO:0000313" key="2">
    <source>
        <dbReference type="EMBL" id="KMS93858.1"/>
    </source>
</evidence>
<keyword evidence="1" id="KW-1133">Transmembrane helix</keyword>
<evidence type="ECO:0000256" key="1">
    <source>
        <dbReference type="SAM" id="Phobius"/>
    </source>
</evidence>
<keyword evidence="3" id="KW-1185">Reference proteome</keyword>
<organism evidence="2 3">
    <name type="scientific">Beta vulgaris subsp. vulgaris</name>
    <name type="common">Beet</name>
    <dbReference type="NCBI Taxonomy" id="3555"/>
    <lineage>
        <taxon>Eukaryota</taxon>
        <taxon>Viridiplantae</taxon>
        <taxon>Streptophyta</taxon>
        <taxon>Embryophyta</taxon>
        <taxon>Tracheophyta</taxon>
        <taxon>Spermatophyta</taxon>
        <taxon>Magnoliopsida</taxon>
        <taxon>eudicotyledons</taxon>
        <taxon>Gunneridae</taxon>
        <taxon>Pentapetalae</taxon>
        <taxon>Caryophyllales</taxon>
        <taxon>Chenopodiaceae</taxon>
        <taxon>Betoideae</taxon>
        <taxon>Beta</taxon>
    </lineage>
</organism>